<dbReference type="Pfam" id="PF00098">
    <property type="entry name" value="zf-CCHC"/>
    <property type="match status" value="3"/>
</dbReference>
<dbReference type="PANTHER" id="PTHR23002">
    <property type="entry name" value="ZINC FINGER CCHC DOMAIN CONTAINING PROTEIN"/>
    <property type="match status" value="1"/>
</dbReference>
<feature type="domain" description="CCHC-type" evidence="3">
    <location>
        <begin position="136"/>
        <end position="150"/>
    </location>
</feature>
<dbReference type="InterPro" id="IPR036875">
    <property type="entry name" value="Znf_CCHC_sf"/>
</dbReference>
<dbReference type="AlphaFoldDB" id="G4TA04"/>
<keyword evidence="5" id="KW-1185">Reference proteome</keyword>
<feature type="domain" description="CCHC-type" evidence="3">
    <location>
        <begin position="41"/>
        <end position="57"/>
    </location>
</feature>
<dbReference type="SMART" id="SM00343">
    <property type="entry name" value="ZnF_C2HC"/>
    <property type="match status" value="3"/>
</dbReference>
<gene>
    <name evidence="4" type="ORF">PIIN_02006</name>
</gene>
<dbReference type="STRING" id="1109443.G4TA04"/>
<dbReference type="InterPro" id="IPR001878">
    <property type="entry name" value="Znf_CCHC"/>
</dbReference>
<reference evidence="4 5" key="1">
    <citation type="journal article" date="2011" name="PLoS Pathog.">
        <title>Endophytic Life Strategies Decoded by Genome and Transcriptome Analyses of the Mutualistic Root Symbiont Piriformospora indica.</title>
        <authorList>
            <person name="Zuccaro A."/>
            <person name="Lahrmann U."/>
            <person name="Guldener U."/>
            <person name="Langen G."/>
            <person name="Pfiffi S."/>
            <person name="Biedenkopf D."/>
            <person name="Wong P."/>
            <person name="Samans B."/>
            <person name="Grimm C."/>
            <person name="Basiewicz M."/>
            <person name="Murat C."/>
            <person name="Martin F."/>
            <person name="Kogel K.H."/>
        </authorList>
    </citation>
    <scope>NUCLEOTIDE SEQUENCE [LARGE SCALE GENOMIC DNA]</scope>
    <source>
        <strain evidence="4 5">DSM 11827</strain>
    </source>
</reference>
<dbReference type="InParanoid" id="G4TA04"/>
<evidence type="ECO:0000259" key="3">
    <source>
        <dbReference type="PROSITE" id="PS50158"/>
    </source>
</evidence>
<name>G4TA04_SERID</name>
<dbReference type="EMBL" id="CAFZ01000026">
    <property type="protein sequence ID" value="CCA68139.1"/>
    <property type="molecule type" value="Genomic_DNA"/>
</dbReference>
<dbReference type="Proteomes" id="UP000007148">
    <property type="component" value="Unassembled WGS sequence"/>
</dbReference>
<dbReference type="HOGENOM" id="CLU_058879_2_1_1"/>
<dbReference type="OrthoDB" id="3341596at2759"/>
<evidence type="ECO:0000256" key="1">
    <source>
        <dbReference type="ARBA" id="ARBA00022664"/>
    </source>
</evidence>
<dbReference type="InterPro" id="IPR051714">
    <property type="entry name" value="Znf_CCHC_NABP"/>
</dbReference>
<proteinExistence type="predicted"/>
<dbReference type="GO" id="GO:0008270">
    <property type="term" value="F:zinc ion binding"/>
    <property type="evidence" value="ECO:0007669"/>
    <property type="project" value="UniProtKB-KW"/>
</dbReference>
<dbReference type="Gene3D" id="4.10.60.10">
    <property type="entry name" value="Zinc finger, CCHC-type"/>
    <property type="match status" value="2"/>
</dbReference>
<keyword evidence="2" id="KW-0862">Zinc</keyword>
<dbReference type="SUPFAM" id="SSF57756">
    <property type="entry name" value="Retrovirus zinc finger-like domains"/>
    <property type="match status" value="3"/>
</dbReference>
<organism evidence="4 5">
    <name type="scientific">Serendipita indica (strain DSM 11827)</name>
    <name type="common">Root endophyte fungus</name>
    <name type="synonym">Piriformospora indica</name>
    <dbReference type="NCBI Taxonomy" id="1109443"/>
    <lineage>
        <taxon>Eukaryota</taxon>
        <taxon>Fungi</taxon>
        <taxon>Dikarya</taxon>
        <taxon>Basidiomycota</taxon>
        <taxon>Agaricomycotina</taxon>
        <taxon>Agaricomycetes</taxon>
        <taxon>Sebacinales</taxon>
        <taxon>Serendipitaceae</taxon>
        <taxon>Serendipita</taxon>
    </lineage>
</organism>
<dbReference type="GO" id="GO:0003676">
    <property type="term" value="F:nucleic acid binding"/>
    <property type="evidence" value="ECO:0007669"/>
    <property type="project" value="InterPro"/>
</dbReference>
<comment type="caution">
    <text evidence="4">The sequence shown here is derived from an EMBL/GenBank/DDBJ whole genome shotgun (WGS) entry which is preliminary data.</text>
</comment>
<keyword evidence="2" id="KW-0863">Zinc-finger</keyword>
<sequence>MSKYATPRPFSIPFSHSDRFYQSDCPSLRNASAKSGHTTQKCHSCGRAGHLARFCPSVHVPGSAGFGRGVPSRPARTPQAGTAPVKCWRCGELNHYSRDCMAPAGTVVEGQQGVGGKSVNDAHDGPVNGTSKPKVCYKCQKEGHIARNCPLLADG</sequence>
<accession>G4TA04</accession>
<evidence type="ECO:0000313" key="5">
    <source>
        <dbReference type="Proteomes" id="UP000007148"/>
    </source>
</evidence>
<protein>
    <submittedName>
        <fullName evidence="4">Related to hexamer-binding protein HEXBP</fullName>
    </submittedName>
</protein>
<keyword evidence="2" id="KW-0479">Metal-binding</keyword>
<keyword evidence="1" id="KW-0507">mRNA processing</keyword>
<evidence type="ECO:0000313" key="4">
    <source>
        <dbReference type="EMBL" id="CCA68139.1"/>
    </source>
</evidence>
<dbReference type="PROSITE" id="PS50158">
    <property type="entry name" value="ZF_CCHC"/>
    <property type="match status" value="3"/>
</dbReference>
<dbReference type="GO" id="GO:0006397">
    <property type="term" value="P:mRNA processing"/>
    <property type="evidence" value="ECO:0007669"/>
    <property type="project" value="UniProtKB-KW"/>
</dbReference>
<feature type="domain" description="CCHC-type" evidence="3">
    <location>
        <begin position="86"/>
        <end position="100"/>
    </location>
</feature>
<evidence type="ECO:0000256" key="2">
    <source>
        <dbReference type="PROSITE-ProRule" id="PRU00047"/>
    </source>
</evidence>